<dbReference type="SUPFAM" id="SSF54654">
    <property type="entry name" value="CI-2 family of serine protease inhibitors"/>
    <property type="match status" value="1"/>
</dbReference>
<reference evidence="5 6" key="1">
    <citation type="submission" date="2024-02" db="EMBL/GenBank/DDBJ databases">
        <authorList>
            <person name="Vignale AGUSTIN F."/>
            <person name="Sosa J E."/>
            <person name="Modenutti C."/>
        </authorList>
    </citation>
    <scope>NUCLEOTIDE SEQUENCE [LARGE SCALE GENOMIC DNA]</scope>
</reference>
<name>A0ABC8U520_9AQUA</name>
<gene>
    <name evidence="4" type="ORF">ILEXP_LOCUS37276</name>
    <name evidence="5" type="ORF">ILEXP_LOCUS46710</name>
</gene>
<keyword evidence="6" id="KW-1185">Reference proteome</keyword>
<evidence type="ECO:0000313" key="6">
    <source>
        <dbReference type="Proteomes" id="UP001642360"/>
    </source>
</evidence>
<keyword evidence="3" id="KW-0722">Serine protease inhibitor</keyword>
<dbReference type="EMBL" id="CAUOFW020006931">
    <property type="protein sequence ID" value="CAK9176843.1"/>
    <property type="molecule type" value="Genomic_DNA"/>
</dbReference>
<dbReference type="Pfam" id="PF00280">
    <property type="entry name" value="potato_inhibit"/>
    <property type="match status" value="1"/>
</dbReference>
<dbReference type="Proteomes" id="UP001642360">
    <property type="component" value="Unassembled WGS sequence"/>
</dbReference>
<dbReference type="PROSITE" id="PS00285">
    <property type="entry name" value="POTATO_INHIBITOR"/>
    <property type="match status" value="1"/>
</dbReference>
<dbReference type="AlphaFoldDB" id="A0ABC8U520"/>
<dbReference type="InterPro" id="IPR036354">
    <property type="entry name" value="Prot_inh_pot1_sf"/>
</dbReference>
<evidence type="ECO:0000256" key="1">
    <source>
        <dbReference type="ARBA" id="ARBA00008210"/>
    </source>
</evidence>
<comment type="caution">
    <text evidence="5">The sequence shown here is derived from an EMBL/GenBank/DDBJ whole genome shotgun (WGS) entry which is preliminary data.</text>
</comment>
<proteinExistence type="inferred from homology"/>
<organism evidence="5 6">
    <name type="scientific">Ilex paraguariensis</name>
    <name type="common">yerba mate</name>
    <dbReference type="NCBI Taxonomy" id="185542"/>
    <lineage>
        <taxon>Eukaryota</taxon>
        <taxon>Viridiplantae</taxon>
        <taxon>Streptophyta</taxon>
        <taxon>Embryophyta</taxon>
        <taxon>Tracheophyta</taxon>
        <taxon>Spermatophyta</taxon>
        <taxon>Magnoliopsida</taxon>
        <taxon>eudicotyledons</taxon>
        <taxon>Gunneridae</taxon>
        <taxon>Pentapetalae</taxon>
        <taxon>asterids</taxon>
        <taxon>campanulids</taxon>
        <taxon>Aquifoliales</taxon>
        <taxon>Aquifoliaceae</taxon>
        <taxon>Ilex</taxon>
    </lineage>
</organism>
<evidence type="ECO:0000256" key="2">
    <source>
        <dbReference type="ARBA" id="ARBA00022690"/>
    </source>
</evidence>
<accession>A0ABC8U520</accession>
<sequence length="72" mass="7677">MAAECPGQGKSSWPELLGTPGETAAATIERENPSVNAVIVEVGSTVTTDIRCDRVRVWVNTNGIVTRVPVIR</sequence>
<protein>
    <submittedName>
        <fullName evidence="5">Uncharacterized protein</fullName>
    </submittedName>
</protein>
<comment type="similarity">
    <text evidence="1">Belongs to the protease inhibitor I13 (potato type I serine protease inhibitor) family.</text>
</comment>
<dbReference type="EMBL" id="CAUOFW020004969">
    <property type="protein sequence ID" value="CAK9167957.1"/>
    <property type="molecule type" value="Genomic_DNA"/>
</dbReference>
<dbReference type="GO" id="GO:0004867">
    <property type="term" value="F:serine-type endopeptidase inhibitor activity"/>
    <property type="evidence" value="ECO:0007669"/>
    <property type="project" value="UniProtKB-KW"/>
</dbReference>
<dbReference type="PANTHER" id="PTHR33091">
    <property type="entry name" value="PROTEIN, PUTATIVE, EXPRESSED-RELATED"/>
    <property type="match status" value="1"/>
</dbReference>
<dbReference type="PANTHER" id="PTHR33091:SF73">
    <property type="entry name" value="INHIBITOR OF TRYPSIN AND HAGEMAN FACTOR-LIKE"/>
    <property type="match status" value="1"/>
</dbReference>
<dbReference type="PRINTS" id="PR00292">
    <property type="entry name" value="POTATOINHBTR"/>
</dbReference>
<evidence type="ECO:0000313" key="5">
    <source>
        <dbReference type="EMBL" id="CAK9176843.1"/>
    </source>
</evidence>
<keyword evidence="2" id="KW-0646">Protease inhibitor</keyword>
<dbReference type="InterPro" id="IPR000864">
    <property type="entry name" value="Prot_inh_pot1"/>
</dbReference>
<evidence type="ECO:0000256" key="3">
    <source>
        <dbReference type="ARBA" id="ARBA00022900"/>
    </source>
</evidence>
<evidence type="ECO:0000313" key="4">
    <source>
        <dbReference type="EMBL" id="CAK9167957.1"/>
    </source>
</evidence>
<dbReference type="Gene3D" id="3.30.10.10">
    <property type="entry name" value="Trypsin Inhibitor V, subunit A"/>
    <property type="match status" value="1"/>
</dbReference>